<dbReference type="SUPFAM" id="SSF117892">
    <property type="entry name" value="Band 7/SPFH domain"/>
    <property type="match status" value="1"/>
</dbReference>
<reference evidence="6" key="1">
    <citation type="journal article" date="2022" name="bioRxiv">
        <title>Sequencing and chromosome-scale assembly of the giantPleurodeles waltlgenome.</title>
        <authorList>
            <person name="Brown T."/>
            <person name="Elewa A."/>
            <person name="Iarovenko S."/>
            <person name="Subramanian E."/>
            <person name="Araus A.J."/>
            <person name="Petzold A."/>
            <person name="Susuki M."/>
            <person name="Suzuki K.-i.T."/>
            <person name="Hayashi T."/>
            <person name="Toyoda A."/>
            <person name="Oliveira C."/>
            <person name="Osipova E."/>
            <person name="Leigh N.D."/>
            <person name="Simon A."/>
            <person name="Yun M.H."/>
        </authorList>
    </citation>
    <scope>NUCLEOTIDE SEQUENCE</scope>
    <source>
        <strain evidence="6">20211129_DDA</strain>
        <tissue evidence="6">Liver</tissue>
    </source>
</reference>
<dbReference type="InterPro" id="IPR036013">
    <property type="entry name" value="Band_7/SPFH_dom_sf"/>
</dbReference>
<dbReference type="SMART" id="SM00244">
    <property type="entry name" value="PHB"/>
    <property type="match status" value="1"/>
</dbReference>
<evidence type="ECO:0000256" key="3">
    <source>
        <dbReference type="ARBA" id="ARBA00023136"/>
    </source>
</evidence>
<evidence type="ECO:0000256" key="4">
    <source>
        <dbReference type="SAM" id="Phobius"/>
    </source>
</evidence>
<keyword evidence="7" id="KW-1185">Reference proteome</keyword>
<keyword evidence="3 4" id="KW-0472">Membrane</keyword>
<dbReference type="PANTHER" id="PTHR10264">
    <property type="entry name" value="BAND 7 PROTEIN-RELATED"/>
    <property type="match status" value="1"/>
</dbReference>
<feature type="transmembrane region" description="Helical" evidence="4">
    <location>
        <begin position="29"/>
        <end position="51"/>
    </location>
</feature>
<sequence length="283" mass="31258">MESGHVKEVKQSEQQLIEAVKEGIGVCGWILLILSGLFALITFPFSVWFCIKVVKEYERAVVFRLGRIVSGKARGPGLIMILPCTDTFVKVDLRTISFAIPAQEILTKDSVTVHVDGVVFYNIYSAISAVANVSNVYVATHQLAQTTLRNVLGTQNLSNILSNREEIAHSIQSILDHATHEWGVKVDRVEIRDVRLPMQMQRAMAAEAEATREARAKVISAEGEMNASRALKEASLVISESPAALQLRYLQTLATVATENNSTIIFPLPIDMLQGFAHMRKQA</sequence>
<dbReference type="AlphaFoldDB" id="A0AAV7NII6"/>
<name>A0AAV7NII6_PLEWA</name>
<dbReference type="InterPro" id="IPR043202">
    <property type="entry name" value="Band-7_stomatin-like"/>
</dbReference>
<proteinExistence type="inferred from homology"/>
<accession>A0AAV7NII6</accession>
<evidence type="ECO:0000313" key="6">
    <source>
        <dbReference type="EMBL" id="KAJ1114422.1"/>
    </source>
</evidence>
<protein>
    <recommendedName>
        <fullName evidence="5">Band 7 domain-containing protein</fullName>
    </recommendedName>
</protein>
<dbReference type="EMBL" id="JANPWB010000012">
    <property type="protein sequence ID" value="KAJ1114422.1"/>
    <property type="molecule type" value="Genomic_DNA"/>
</dbReference>
<evidence type="ECO:0000313" key="7">
    <source>
        <dbReference type="Proteomes" id="UP001066276"/>
    </source>
</evidence>
<dbReference type="InterPro" id="IPR001972">
    <property type="entry name" value="Stomatin_HflK_fam"/>
</dbReference>
<keyword evidence="4" id="KW-1133">Transmembrane helix</keyword>
<organism evidence="6 7">
    <name type="scientific">Pleurodeles waltl</name>
    <name type="common">Iberian ribbed newt</name>
    <dbReference type="NCBI Taxonomy" id="8319"/>
    <lineage>
        <taxon>Eukaryota</taxon>
        <taxon>Metazoa</taxon>
        <taxon>Chordata</taxon>
        <taxon>Craniata</taxon>
        <taxon>Vertebrata</taxon>
        <taxon>Euteleostomi</taxon>
        <taxon>Amphibia</taxon>
        <taxon>Batrachia</taxon>
        <taxon>Caudata</taxon>
        <taxon>Salamandroidea</taxon>
        <taxon>Salamandridae</taxon>
        <taxon>Pleurodelinae</taxon>
        <taxon>Pleurodeles</taxon>
    </lineage>
</organism>
<dbReference type="Proteomes" id="UP001066276">
    <property type="component" value="Chromosome 8"/>
</dbReference>
<dbReference type="FunFam" id="3.30.479.30:FF:000002">
    <property type="entry name" value="band 7 protein AGAP004871"/>
    <property type="match status" value="1"/>
</dbReference>
<dbReference type="InterPro" id="IPR001107">
    <property type="entry name" value="Band_7"/>
</dbReference>
<dbReference type="InterPro" id="IPR018080">
    <property type="entry name" value="Band_7/stomatin-like_CS"/>
</dbReference>
<evidence type="ECO:0000256" key="1">
    <source>
        <dbReference type="ARBA" id="ARBA00004370"/>
    </source>
</evidence>
<dbReference type="Gene3D" id="6.10.250.2090">
    <property type="match status" value="1"/>
</dbReference>
<gene>
    <name evidence="6" type="ORF">NDU88_002659</name>
</gene>
<dbReference type="Gene3D" id="3.30.479.30">
    <property type="entry name" value="Band 7 domain"/>
    <property type="match status" value="1"/>
</dbReference>
<feature type="domain" description="Band 7" evidence="5">
    <location>
        <begin position="49"/>
        <end position="208"/>
    </location>
</feature>
<dbReference type="PANTHER" id="PTHR10264:SF132">
    <property type="entry name" value="STOMATIN (EPB72)-LIKE 3"/>
    <property type="match status" value="1"/>
</dbReference>
<comment type="caution">
    <text evidence="6">The sequence shown here is derived from an EMBL/GenBank/DDBJ whole genome shotgun (WGS) entry which is preliminary data.</text>
</comment>
<dbReference type="Pfam" id="PF01145">
    <property type="entry name" value="Band_7"/>
    <property type="match status" value="1"/>
</dbReference>
<dbReference type="GO" id="GO:0005886">
    <property type="term" value="C:plasma membrane"/>
    <property type="evidence" value="ECO:0007669"/>
    <property type="project" value="InterPro"/>
</dbReference>
<keyword evidence="4" id="KW-0812">Transmembrane</keyword>
<evidence type="ECO:0000256" key="2">
    <source>
        <dbReference type="ARBA" id="ARBA00008164"/>
    </source>
</evidence>
<evidence type="ECO:0000259" key="5">
    <source>
        <dbReference type="SMART" id="SM00244"/>
    </source>
</evidence>
<dbReference type="PROSITE" id="PS01270">
    <property type="entry name" value="BAND_7"/>
    <property type="match status" value="1"/>
</dbReference>
<comment type="subcellular location">
    <subcellularLocation>
        <location evidence="1">Membrane</location>
    </subcellularLocation>
</comment>
<dbReference type="PRINTS" id="PR00721">
    <property type="entry name" value="STOMATIN"/>
</dbReference>
<comment type="similarity">
    <text evidence="2">Belongs to the band 7/mec-2 family.</text>
</comment>